<accession>A0A8E1QX03</accession>
<keyword evidence="2" id="KW-1185">Reference proteome</keyword>
<gene>
    <name evidence="1" type="ORF">ACU52_14555</name>
</gene>
<sequence length="85" mass="9722">MSVSFLLYVPLLLGLVAAYRCLRATRVMFSVGMGRHNSFVGYAACRYLLLFGNHKTNVLPDMLSGCIEYKDLRSEKHTYKSKNRK</sequence>
<dbReference type="AlphaFoldDB" id="A0A8E1QX03"/>
<name>A0A8E1QX03_9BACT</name>
<organism evidence="1 2">
    <name type="scientific">Xylanibacter rarus</name>
    <dbReference type="NCBI Taxonomy" id="1676614"/>
    <lineage>
        <taxon>Bacteria</taxon>
        <taxon>Pseudomonadati</taxon>
        <taxon>Bacteroidota</taxon>
        <taxon>Bacteroidia</taxon>
        <taxon>Bacteroidales</taxon>
        <taxon>Prevotellaceae</taxon>
        <taxon>Xylanibacter</taxon>
    </lineage>
</organism>
<comment type="caution">
    <text evidence="1">The sequence shown here is derived from an EMBL/GenBank/DDBJ whole genome shotgun (WGS) entry which is preliminary data.</text>
</comment>
<evidence type="ECO:0000313" key="2">
    <source>
        <dbReference type="Proteomes" id="UP000036951"/>
    </source>
</evidence>
<dbReference type="Proteomes" id="UP000036951">
    <property type="component" value="Unassembled WGS sequence"/>
</dbReference>
<reference evidence="1 2" key="1">
    <citation type="submission" date="2015-06" db="EMBL/GenBank/DDBJ databases">
        <title>Prevotella sp. 109, sp. nov., a novel member of the family Prevotellaceae isolated from human faeces.</title>
        <authorList>
            <person name="Shkoporov A.N."/>
            <person name="Chaplin A.V."/>
            <person name="Kafarskaia L.I."/>
            <person name="Efimov B.A."/>
        </authorList>
    </citation>
    <scope>NUCLEOTIDE SEQUENCE [LARGE SCALE GENOMIC DNA]</scope>
    <source>
        <strain evidence="1 2">109</strain>
    </source>
</reference>
<protein>
    <submittedName>
        <fullName evidence="1">Uncharacterized protein</fullName>
    </submittedName>
</protein>
<proteinExistence type="predicted"/>
<dbReference type="EMBL" id="LFQU01000078">
    <property type="protein sequence ID" value="KOO65754.1"/>
    <property type="molecule type" value="Genomic_DNA"/>
</dbReference>
<evidence type="ECO:0000313" key="1">
    <source>
        <dbReference type="EMBL" id="KOO65754.1"/>
    </source>
</evidence>